<feature type="transmembrane region" description="Helical" evidence="1">
    <location>
        <begin position="70"/>
        <end position="91"/>
    </location>
</feature>
<feature type="transmembrane region" description="Helical" evidence="1">
    <location>
        <begin position="25"/>
        <end position="43"/>
    </location>
</feature>
<protein>
    <submittedName>
        <fullName evidence="3">PH domain-containing protein</fullName>
    </submittedName>
</protein>
<keyword evidence="4" id="KW-1185">Reference proteome</keyword>
<proteinExistence type="predicted"/>
<keyword evidence="1" id="KW-0812">Transmembrane</keyword>
<feature type="domain" description="YdbS-like PH" evidence="2">
    <location>
        <begin position="269"/>
        <end position="352"/>
    </location>
</feature>
<evidence type="ECO:0000259" key="2">
    <source>
        <dbReference type="Pfam" id="PF03703"/>
    </source>
</evidence>
<evidence type="ECO:0000313" key="3">
    <source>
        <dbReference type="EMBL" id="MFD1722284.1"/>
    </source>
</evidence>
<accession>A0ABW4LGJ3</accession>
<dbReference type="EMBL" id="JBHUEA010000018">
    <property type="protein sequence ID" value="MFD1722284.1"/>
    <property type="molecule type" value="Genomic_DNA"/>
</dbReference>
<evidence type="ECO:0000313" key="4">
    <source>
        <dbReference type="Proteomes" id="UP001597347"/>
    </source>
</evidence>
<feature type="domain" description="YdbS-like PH" evidence="2">
    <location>
        <begin position="395"/>
        <end position="469"/>
    </location>
</feature>
<organism evidence="3 4">
    <name type="scientific">Amnibacterium endophyticum</name>
    <dbReference type="NCBI Taxonomy" id="2109337"/>
    <lineage>
        <taxon>Bacteria</taxon>
        <taxon>Bacillati</taxon>
        <taxon>Actinomycetota</taxon>
        <taxon>Actinomycetes</taxon>
        <taxon>Micrococcales</taxon>
        <taxon>Microbacteriaceae</taxon>
        <taxon>Amnibacterium</taxon>
    </lineage>
</organism>
<dbReference type="InterPro" id="IPR005182">
    <property type="entry name" value="YdbS-like_PH"/>
</dbReference>
<keyword evidence="1" id="KW-1133">Transmembrane helix</keyword>
<evidence type="ECO:0000256" key="1">
    <source>
        <dbReference type="SAM" id="Phobius"/>
    </source>
</evidence>
<reference evidence="4" key="1">
    <citation type="journal article" date="2019" name="Int. J. Syst. Evol. Microbiol.">
        <title>The Global Catalogue of Microorganisms (GCM) 10K type strain sequencing project: providing services to taxonomists for standard genome sequencing and annotation.</title>
        <authorList>
            <consortium name="The Broad Institute Genomics Platform"/>
            <consortium name="The Broad Institute Genome Sequencing Center for Infectious Disease"/>
            <person name="Wu L."/>
            <person name="Ma J."/>
        </authorList>
    </citation>
    <scope>NUCLEOTIDE SEQUENCE [LARGE SCALE GENOMIC DNA]</scope>
    <source>
        <strain evidence="4">CGMCC 1.12471</strain>
    </source>
</reference>
<dbReference type="PIRSF" id="PIRSF026631">
    <property type="entry name" value="UCP026631"/>
    <property type="match status" value="1"/>
</dbReference>
<feature type="transmembrane region" description="Helical" evidence="1">
    <location>
        <begin position="244"/>
        <end position="264"/>
    </location>
</feature>
<feature type="domain" description="YdbS-like PH" evidence="2">
    <location>
        <begin position="93"/>
        <end position="170"/>
    </location>
</feature>
<comment type="caution">
    <text evidence="3">The sequence shown here is derived from an EMBL/GenBank/DDBJ whole genome shotgun (WGS) entry which is preliminary data.</text>
</comment>
<feature type="transmembrane region" description="Helical" evidence="1">
    <location>
        <begin position="219"/>
        <end position="238"/>
    </location>
</feature>
<keyword evidence="1" id="KW-0472">Membrane</keyword>
<dbReference type="Proteomes" id="UP001597347">
    <property type="component" value="Unassembled WGS sequence"/>
</dbReference>
<dbReference type="RefSeq" id="WP_377935252.1">
    <property type="nucleotide sequence ID" value="NZ_JBHUEA010000018.1"/>
</dbReference>
<dbReference type="InterPro" id="IPR014529">
    <property type="entry name" value="UCP026631"/>
</dbReference>
<sequence>MSAAAAPALRFTDGEWHRLHPATPLLRGGIWLLAVVFWLAANLRERLIGWIFRLPDVGDDPLDELGRYHLFGWAALVVLAVVAVAVGLFWLSWRASAFRIDAEDVTVRNGLLLRTVRTAKLDRIQGVTISRPVLARVLGAARMELEVAGQNANVRLEYLTSAAAEELRREVLRLASGRHAAASGEPGDEHAGTTPEQAILAEDGPSVVRVTPGRAVGSVLLSNATVMLVVVVVALLVAGAAGDFAPLAGFSAFPFIIASVTVAIRRIGRNLRYSIVSTPDGVRIASGVVSTRTEAVPPGRVHALRIEQPLLWRPAGWWRLSVNRAGHERGRQAQAVETSLAPVATLAEVRELVPLLVPDLAERPDLLLAGLTGRGDGEDFTPAPRRARWLRPVAWRRTGFRLTGASLLSRGGVLRRELVVVPQARMQSVSVSQRLLERALDVASVHPHVVAGPVGTKMRLIDRARAEALFLELAEAGTAARAADVSHRWAAPDAAR</sequence>
<name>A0ABW4LGJ3_9MICO</name>
<dbReference type="PANTHER" id="PTHR34473:SF2">
    <property type="entry name" value="UPF0699 TRANSMEMBRANE PROTEIN YDBT"/>
    <property type="match status" value="1"/>
</dbReference>
<dbReference type="PANTHER" id="PTHR34473">
    <property type="entry name" value="UPF0699 TRANSMEMBRANE PROTEIN YDBS"/>
    <property type="match status" value="1"/>
</dbReference>
<gene>
    <name evidence="3" type="ORF">ACFSBI_12060</name>
</gene>
<dbReference type="Pfam" id="PF03703">
    <property type="entry name" value="bPH_2"/>
    <property type="match status" value="3"/>
</dbReference>